<organism evidence="4 5">
    <name type="scientific">Ditylenchus dipsaci</name>
    <dbReference type="NCBI Taxonomy" id="166011"/>
    <lineage>
        <taxon>Eukaryota</taxon>
        <taxon>Metazoa</taxon>
        <taxon>Ecdysozoa</taxon>
        <taxon>Nematoda</taxon>
        <taxon>Chromadorea</taxon>
        <taxon>Rhabditida</taxon>
        <taxon>Tylenchina</taxon>
        <taxon>Tylenchomorpha</taxon>
        <taxon>Sphaerularioidea</taxon>
        <taxon>Anguinidae</taxon>
        <taxon>Anguininae</taxon>
        <taxon>Ditylenchus</taxon>
    </lineage>
</organism>
<reference evidence="5" key="1">
    <citation type="submission" date="2022-11" db="UniProtKB">
        <authorList>
            <consortium name="WormBaseParasite"/>
        </authorList>
    </citation>
    <scope>IDENTIFICATION</scope>
</reference>
<dbReference type="SUPFAM" id="SSF55347">
    <property type="entry name" value="Glyceraldehyde-3-phosphate dehydrogenase-like, C-terminal domain"/>
    <property type="match status" value="1"/>
</dbReference>
<keyword evidence="4" id="KW-1185">Reference proteome</keyword>
<dbReference type="Pfam" id="PF22725">
    <property type="entry name" value="GFO_IDH_MocA_C3"/>
    <property type="match status" value="1"/>
</dbReference>
<evidence type="ECO:0000313" key="4">
    <source>
        <dbReference type="Proteomes" id="UP000887574"/>
    </source>
</evidence>
<evidence type="ECO:0000256" key="1">
    <source>
        <dbReference type="ARBA" id="ARBA00010928"/>
    </source>
</evidence>
<feature type="domain" description="GFO/IDH/MocA-like oxidoreductase" evidence="3">
    <location>
        <begin position="24"/>
        <end position="140"/>
    </location>
</feature>
<dbReference type="PANTHER" id="PTHR22604:SF105">
    <property type="entry name" value="TRANS-1,2-DIHYDROBENZENE-1,2-DIOL DEHYDROGENASE"/>
    <property type="match status" value="1"/>
</dbReference>
<dbReference type="Proteomes" id="UP000887574">
    <property type="component" value="Unplaced"/>
</dbReference>
<dbReference type="InterPro" id="IPR055170">
    <property type="entry name" value="GFO_IDH_MocA-like_dom"/>
</dbReference>
<accession>A0A915DBS0</accession>
<evidence type="ECO:0000256" key="2">
    <source>
        <dbReference type="ARBA" id="ARBA00023002"/>
    </source>
</evidence>
<dbReference type="PANTHER" id="PTHR22604">
    <property type="entry name" value="OXIDOREDUCTASES"/>
    <property type="match status" value="1"/>
</dbReference>
<sequence length="241" mass="27409">MAECANKNKVFLMEACWSRFFPVYQVLRKRLDSKEFGDLKVITAHFGNSILAENRFRPDMAATPLNDIGIYALQFALFCVNDQKPTAIHVVGSKDEKTGCDISANITLEFNGGAQKTYLVYSTEANMPNSASACCEKGIYEIPRFFWCPTRLVLIKDPQEAGNAQDEKNLNFPLLDNKDQYKISNDSGLFYEADHVYECIHEGKRESPVHPLKTSLLLQEILIDIRRQLGVKYPQDERIES</sequence>
<evidence type="ECO:0000313" key="5">
    <source>
        <dbReference type="WBParaSite" id="jg17563"/>
    </source>
</evidence>
<dbReference type="Gene3D" id="3.30.360.10">
    <property type="entry name" value="Dihydrodipicolinate Reductase, domain 2"/>
    <property type="match status" value="1"/>
</dbReference>
<dbReference type="InterPro" id="IPR050984">
    <property type="entry name" value="Gfo/Idh/MocA_domain"/>
</dbReference>
<dbReference type="WBParaSite" id="jg17563">
    <property type="protein sequence ID" value="jg17563"/>
    <property type="gene ID" value="jg17563"/>
</dbReference>
<name>A0A915DBS0_9BILA</name>
<evidence type="ECO:0000259" key="3">
    <source>
        <dbReference type="Pfam" id="PF22725"/>
    </source>
</evidence>
<dbReference type="AlphaFoldDB" id="A0A915DBS0"/>
<keyword evidence="2" id="KW-0560">Oxidoreductase</keyword>
<protein>
    <submittedName>
        <fullName evidence="5">Dimeric dihydrodiol dehydrogenase</fullName>
    </submittedName>
</protein>
<comment type="similarity">
    <text evidence="1">Belongs to the Gfo/Idh/MocA family.</text>
</comment>
<proteinExistence type="inferred from homology"/>
<dbReference type="GO" id="GO:0016491">
    <property type="term" value="F:oxidoreductase activity"/>
    <property type="evidence" value="ECO:0007669"/>
    <property type="project" value="UniProtKB-KW"/>
</dbReference>